<evidence type="ECO:0000256" key="5">
    <source>
        <dbReference type="SAM" id="MobiDB-lite"/>
    </source>
</evidence>
<dbReference type="HOGENOM" id="CLU_101975_0_0_1"/>
<proteinExistence type="predicted"/>
<keyword evidence="4" id="KW-0472">Membrane</keyword>
<evidence type="ECO:0000313" key="7">
    <source>
        <dbReference type="Proteomes" id="UP000001514"/>
    </source>
</evidence>
<dbReference type="Gramene" id="EFJ30691">
    <property type="protein sequence ID" value="EFJ30691"/>
    <property type="gene ID" value="SELMODRAFT_227788"/>
</dbReference>
<gene>
    <name evidence="6" type="primary">ELIP3_1</name>
    <name evidence="6" type="ORF">SELMODRAFT_227788</name>
</gene>
<evidence type="ECO:0000256" key="1">
    <source>
        <dbReference type="ARBA" id="ARBA00004141"/>
    </source>
</evidence>
<evidence type="ECO:0000256" key="4">
    <source>
        <dbReference type="ARBA" id="ARBA00023136"/>
    </source>
</evidence>
<protein>
    <submittedName>
        <fullName evidence="6">LHC-related protein</fullName>
    </submittedName>
</protein>
<feature type="region of interest" description="Disordered" evidence="5">
    <location>
        <begin position="14"/>
        <end position="58"/>
    </location>
</feature>
<dbReference type="AlphaFoldDB" id="D8RAU6"/>
<organism evidence="7">
    <name type="scientific">Selaginella moellendorffii</name>
    <name type="common">Spikemoss</name>
    <dbReference type="NCBI Taxonomy" id="88036"/>
    <lineage>
        <taxon>Eukaryota</taxon>
        <taxon>Viridiplantae</taxon>
        <taxon>Streptophyta</taxon>
        <taxon>Embryophyta</taxon>
        <taxon>Tracheophyta</taxon>
        <taxon>Lycopodiopsida</taxon>
        <taxon>Selaginellales</taxon>
        <taxon>Selaginellaceae</taxon>
        <taxon>Selaginella</taxon>
    </lineage>
</organism>
<dbReference type="Proteomes" id="UP000001514">
    <property type="component" value="Unassembled WGS sequence"/>
</dbReference>
<evidence type="ECO:0000256" key="2">
    <source>
        <dbReference type="ARBA" id="ARBA00022692"/>
    </source>
</evidence>
<keyword evidence="7" id="KW-1185">Reference proteome</keyword>
<sequence length="225" mass="24315">MALATSSSIAVIPSSLSKTPLGGASAYKSRSGRSLGFLPPVRASSDNGRGDGISSVLDQTKKEITREDVLKNQAENESEKRSVFGAVPSSGALWPRPEIERRPETGDRSFASLMSFDGAGPETINGRLVMVGILWAFAVERMTGQTVAEQLYTPGNFGLFNFLAVAQLFAYASLVPMFKGESPDSRSLGPFRAMAERWNGRTAMLGFLALVLTEFFTKTPVFNMM</sequence>
<dbReference type="SUPFAM" id="SSF103511">
    <property type="entry name" value="Chlorophyll a-b binding protein"/>
    <property type="match status" value="1"/>
</dbReference>
<dbReference type="eggNOG" id="ENOG502RZBJ">
    <property type="taxonomic scope" value="Eukaryota"/>
</dbReference>
<comment type="subcellular location">
    <subcellularLocation>
        <location evidence="1">Membrane</location>
        <topology evidence="1">Multi-pass membrane protein</topology>
    </subcellularLocation>
</comment>
<dbReference type="PANTHER" id="PTHR14154">
    <property type="entry name" value="UPF0041 BRAIN PROTEIN 44-RELATED"/>
    <property type="match status" value="1"/>
</dbReference>
<dbReference type="STRING" id="88036.D8RAU6"/>
<dbReference type="EMBL" id="GL377575">
    <property type="protein sequence ID" value="EFJ30691.1"/>
    <property type="molecule type" value="Genomic_DNA"/>
</dbReference>
<dbReference type="KEGG" id="smo:SELMODRAFT_227788"/>
<evidence type="ECO:0000313" key="6">
    <source>
        <dbReference type="EMBL" id="EFJ30691.1"/>
    </source>
</evidence>
<reference evidence="6 7" key="1">
    <citation type="journal article" date="2011" name="Science">
        <title>The Selaginella genome identifies genetic changes associated with the evolution of vascular plants.</title>
        <authorList>
            <person name="Banks J.A."/>
            <person name="Nishiyama T."/>
            <person name="Hasebe M."/>
            <person name="Bowman J.L."/>
            <person name="Gribskov M."/>
            <person name="dePamphilis C."/>
            <person name="Albert V.A."/>
            <person name="Aono N."/>
            <person name="Aoyama T."/>
            <person name="Ambrose B.A."/>
            <person name="Ashton N.W."/>
            <person name="Axtell M.J."/>
            <person name="Barker E."/>
            <person name="Barker M.S."/>
            <person name="Bennetzen J.L."/>
            <person name="Bonawitz N.D."/>
            <person name="Chapple C."/>
            <person name="Cheng C."/>
            <person name="Correa L.G."/>
            <person name="Dacre M."/>
            <person name="DeBarry J."/>
            <person name="Dreyer I."/>
            <person name="Elias M."/>
            <person name="Engstrom E.M."/>
            <person name="Estelle M."/>
            <person name="Feng L."/>
            <person name="Finet C."/>
            <person name="Floyd S.K."/>
            <person name="Frommer W.B."/>
            <person name="Fujita T."/>
            <person name="Gramzow L."/>
            <person name="Gutensohn M."/>
            <person name="Harholt J."/>
            <person name="Hattori M."/>
            <person name="Heyl A."/>
            <person name="Hirai T."/>
            <person name="Hiwatashi Y."/>
            <person name="Ishikawa M."/>
            <person name="Iwata M."/>
            <person name="Karol K.G."/>
            <person name="Koehler B."/>
            <person name="Kolukisaoglu U."/>
            <person name="Kubo M."/>
            <person name="Kurata T."/>
            <person name="Lalonde S."/>
            <person name="Li K."/>
            <person name="Li Y."/>
            <person name="Litt A."/>
            <person name="Lyons E."/>
            <person name="Manning G."/>
            <person name="Maruyama T."/>
            <person name="Michael T.P."/>
            <person name="Mikami K."/>
            <person name="Miyazaki S."/>
            <person name="Morinaga S."/>
            <person name="Murata T."/>
            <person name="Mueller-Roeber B."/>
            <person name="Nelson D.R."/>
            <person name="Obara M."/>
            <person name="Oguri Y."/>
            <person name="Olmstead R.G."/>
            <person name="Onodera N."/>
            <person name="Petersen B.L."/>
            <person name="Pils B."/>
            <person name="Prigge M."/>
            <person name="Rensing S.A."/>
            <person name="Riano-Pachon D.M."/>
            <person name="Roberts A.W."/>
            <person name="Sato Y."/>
            <person name="Scheller H.V."/>
            <person name="Schulz B."/>
            <person name="Schulz C."/>
            <person name="Shakirov E.V."/>
            <person name="Shibagaki N."/>
            <person name="Shinohara N."/>
            <person name="Shippen D.E."/>
            <person name="Soerensen I."/>
            <person name="Sotooka R."/>
            <person name="Sugimoto N."/>
            <person name="Sugita M."/>
            <person name="Sumikawa N."/>
            <person name="Tanurdzic M."/>
            <person name="Theissen G."/>
            <person name="Ulvskov P."/>
            <person name="Wakazuki S."/>
            <person name="Weng J.K."/>
            <person name="Willats W.W."/>
            <person name="Wipf D."/>
            <person name="Wolf P.G."/>
            <person name="Yang L."/>
            <person name="Zimmer A.D."/>
            <person name="Zhu Q."/>
            <person name="Mitros T."/>
            <person name="Hellsten U."/>
            <person name="Loque D."/>
            <person name="Otillar R."/>
            <person name="Salamov A."/>
            <person name="Schmutz J."/>
            <person name="Shapiro H."/>
            <person name="Lindquist E."/>
            <person name="Lucas S."/>
            <person name="Rokhsar D."/>
            <person name="Grigoriev I.V."/>
        </authorList>
    </citation>
    <scope>NUCLEOTIDE SEQUENCE [LARGE SCALE GENOMIC DNA]</scope>
</reference>
<keyword evidence="3" id="KW-1133">Transmembrane helix</keyword>
<dbReference type="GO" id="GO:0009535">
    <property type="term" value="C:chloroplast thylakoid membrane"/>
    <property type="evidence" value="ECO:0000318"/>
    <property type="project" value="GO_Central"/>
</dbReference>
<dbReference type="OMA" id="IVWAFFA"/>
<accession>D8RAU6</accession>
<name>D8RAU6_SELML</name>
<evidence type="ECO:0000256" key="3">
    <source>
        <dbReference type="ARBA" id="ARBA00022989"/>
    </source>
</evidence>
<keyword evidence="2" id="KW-0812">Transmembrane</keyword>
<dbReference type="InParanoid" id="D8RAU6"/>